<feature type="compositionally biased region" description="Basic and acidic residues" evidence="1">
    <location>
        <begin position="1"/>
        <end position="12"/>
    </location>
</feature>
<dbReference type="EMBL" id="BOMH01000090">
    <property type="protein sequence ID" value="GID70961.1"/>
    <property type="molecule type" value="Genomic_DNA"/>
</dbReference>
<gene>
    <name evidence="2" type="ORF">Acy02nite_88420</name>
</gene>
<keyword evidence="3" id="KW-1185">Reference proteome</keyword>
<protein>
    <submittedName>
        <fullName evidence="2">Uncharacterized protein</fullName>
    </submittedName>
</protein>
<evidence type="ECO:0000256" key="1">
    <source>
        <dbReference type="SAM" id="MobiDB-lite"/>
    </source>
</evidence>
<sequence>MREVPRPEERRPSPGPAPHSEQREEEVAVPPSSIEMLIFHPSAGEAASSTASGPGSSPGSSPASSPGSSPASERAEPPADDLRVFGLLSLLRHGDLESRGLDVEARPLRNYQLRFSSAGRIRPEYHTVTLDAGASARTYGLGVMFPPYTVHARDSTSPAGTGNCDLTQVDHVHVRRAEIPLDDPLRLAPAREIVAHAAPGRDNSAVVRELRAALADQLAARRLPRPVRAACLASVHEAAAVVLGDDAMTRLAERFVLEVTTVPAGALLAADEDLARAYVDLIADPHDQPESLAAFLHDLVEAAASTTPENLLGYADGLTQQQPTLLGLFSLVSATPATSIQLTAALPAPAR</sequence>
<dbReference type="Proteomes" id="UP000619479">
    <property type="component" value="Unassembled WGS sequence"/>
</dbReference>
<feature type="compositionally biased region" description="Low complexity" evidence="1">
    <location>
        <begin position="41"/>
        <end position="72"/>
    </location>
</feature>
<reference evidence="2" key="1">
    <citation type="submission" date="2021-01" db="EMBL/GenBank/DDBJ databases">
        <title>Whole genome shotgun sequence of Actinoplanes cyaneus NBRC 14990.</title>
        <authorList>
            <person name="Komaki H."/>
            <person name="Tamura T."/>
        </authorList>
    </citation>
    <scope>NUCLEOTIDE SEQUENCE</scope>
    <source>
        <strain evidence="2">NBRC 14990</strain>
    </source>
</reference>
<evidence type="ECO:0000313" key="3">
    <source>
        <dbReference type="Proteomes" id="UP000619479"/>
    </source>
</evidence>
<proteinExistence type="predicted"/>
<name>A0A919ITX6_9ACTN</name>
<dbReference type="AlphaFoldDB" id="A0A919ITX6"/>
<organism evidence="2 3">
    <name type="scientific">Actinoplanes cyaneus</name>
    <dbReference type="NCBI Taxonomy" id="52696"/>
    <lineage>
        <taxon>Bacteria</taxon>
        <taxon>Bacillati</taxon>
        <taxon>Actinomycetota</taxon>
        <taxon>Actinomycetes</taxon>
        <taxon>Micromonosporales</taxon>
        <taxon>Micromonosporaceae</taxon>
        <taxon>Actinoplanes</taxon>
    </lineage>
</organism>
<comment type="caution">
    <text evidence="2">The sequence shown here is derived from an EMBL/GenBank/DDBJ whole genome shotgun (WGS) entry which is preliminary data.</text>
</comment>
<accession>A0A919ITX6</accession>
<evidence type="ECO:0000313" key="2">
    <source>
        <dbReference type="EMBL" id="GID70961.1"/>
    </source>
</evidence>
<feature type="region of interest" description="Disordered" evidence="1">
    <location>
        <begin position="1"/>
        <end position="78"/>
    </location>
</feature>